<protein>
    <submittedName>
        <fullName evidence="2">Uncharacterized protein</fullName>
    </submittedName>
</protein>
<reference evidence="2" key="2">
    <citation type="submission" date="2021-08" db="EMBL/GenBank/DDBJ databases">
        <authorList>
            <person name="Tani A."/>
            <person name="Ola A."/>
            <person name="Ogura Y."/>
            <person name="Katsura K."/>
            <person name="Hayashi T."/>
        </authorList>
    </citation>
    <scope>NUCLEOTIDE SEQUENCE</scope>
    <source>
        <strain evidence="2">JCM 32048</strain>
    </source>
</reference>
<evidence type="ECO:0000313" key="2">
    <source>
        <dbReference type="EMBL" id="GJD62811.1"/>
    </source>
</evidence>
<dbReference type="Proteomes" id="UP001055286">
    <property type="component" value="Unassembled WGS sequence"/>
</dbReference>
<dbReference type="AlphaFoldDB" id="A0AA37HC62"/>
<accession>A0AA37HC62</accession>
<gene>
    <name evidence="2" type="ORF">MPEAHAMD_2970</name>
</gene>
<organism evidence="2 3">
    <name type="scientific">Methylobacterium frigidaeris</name>
    <dbReference type="NCBI Taxonomy" id="2038277"/>
    <lineage>
        <taxon>Bacteria</taxon>
        <taxon>Pseudomonadati</taxon>
        <taxon>Pseudomonadota</taxon>
        <taxon>Alphaproteobacteria</taxon>
        <taxon>Hyphomicrobiales</taxon>
        <taxon>Methylobacteriaceae</taxon>
        <taxon>Methylobacterium</taxon>
    </lineage>
</organism>
<sequence length="78" mass="7974">MRDLDRADLDRVLADIVAIRSQVAAGTAFQGCGPSALALTGAPALATASLQALVLDDPTARPSPFSPAGSPPRSSSWR</sequence>
<dbReference type="PROSITE" id="PS51257">
    <property type="entry name" value="PROKAR_LIPOPROTEIN"/>
    <property type="match status" value="1"/>
</dbReference>
<name>A0AA37HC62_9HYPH</name>
<evidence type="ECO:0000313" key="3">
    <source>
        <dbReference type="Proteomes" id="UP001055286"/>
    </source>
</evidence>
<comment type="caution">
    <text evidence="2">The sequence shown here is derived from an EMBL/GenBank/DDBJ whole genome shotgun (WGS) entry which is preliminary data.</text>
</comment>
<keyword evidence="3" id="KW-1185">Reference proteome</keyword>
<reference evidence="2" key="1">
    <citation type="journal article" date="2016" name="Front. Microbiol.">
        <title>Genome Sequence of the Piezophilic, Mesophilic Sulfate-Reducing Bacterium Desulfovibrio indicus J2T.</title>
        <authorList>
            <person name="Cao J."/>
            <person name="Maignien L."/>
            <person name="Shao Z."/>
            <person name="Alain K."/>
            <person name="Jebbar M."/>
        </authorList>
    </citation>
    <scope>NUCLEOTIDE SEQUENCE</scope>
    <source>
        <strain evidence="2">JCM 32048</strain>
    </source>
</reference>
<dbReference type="EMBL" id="BPQJ01000012">
    <property type="protein sequence ID" value="GJD62811.1"/>
    <property type="molecule type" value="Genomic_DNA"/>
</dbReference>
<evidence type="ECO:0000256" key="1">
    <source>
        <dbReference type="SAM" id="MobiDB-lite"/>
    </source>
</evidence>
<feature type="region of interest" description="Disordered" evidence="1">
    <location>
        <begin position="57"/>
        <end position="78"/>
    </location>
</feature>
<proteinExistence type="predicted"/>